<organism evidence="1 2">
    <name type="scientific">Castilleja foliolosa</name>
    <dbReference type="NCBI Taxonomy" id="1961234"/>
    <lineage>
        <taxon>Eukaryota</taxon>
        <taxon>Viridiplantae</taxon>
        <taxon>Streptophyta</taxon>
        <taxon>Embryophyta</taxon>
        <taxon>Tracheophyta</taxon>
        <taxon>Spermatophyta</taxon>
        <taxon>Magnoliopsida</taxon>
        <taxon>eudicotyledons</taxon>
        <taxon>Gunneridae</taxon>
        <taxon>Pentapetalae</taxon>
        <taxon>asterids</taxon>
        <taxon>lamiids</taxon>
        <taxon>Lamiales</taxon>
        <taxon>Orobanchaceae</taxon>
        <taxon>Pedicularideae</taxon>
        <taxon>Castillejinae</taxon>
        <taxon>Castilleja</taxon>
    </lineage>
</organism>
<evidence type="ECO:0000313" key="2">
    <source>
        <dbReference type="Proteomes" id="UP001632038"/>
    </source>
</evidence>
<keyword evidence="2" id="KW-1185">Reference proteome</keyword>
<accession>A0ABD3E3X7</accession>
<proteinExistence type="predicted"/>
<comment type="caution">
    <text evidence="1">The sequence shown here is derived from an EMBL/GenBank/DDBJ whole genome shotgun (WGS) entry which is preliminary data.</text>
</comment>
<dbReference type="AlphaFoldDB" id="A0ABD3E3X7"/>
<gene>
    <name evidence="1" type="ORF">CASFOL_005227</name>
</gene>
<reference evidence="2" key="1">
    <citation type="journal article" date="2024" name="IScience">
        <title>Strigolactones Initiate the Formation of Haustorium-like Structures in Castilleja.</title>
        <authorList>
            <person name="Buerger M."/>
            <person name="Peterson D."/>
            <person name="Chory J."/>
        </authorList>
    </citation>
    <scope>NUCLEOTIDE SEQUENCE [LARGE SCALE GENOMIC DNA]</scope>
</reference>
<name>A0ABD3E3X7_9LAMI</name>
<dbReference type="Proteomes" id="UP001632038">
    <property type="component" value="Unassembled WGS sequence"/>
</dbReference>
<evidence type="ECO:0000313" key="1">
    <source>
        <dbReference type="EMBL" id="KAL3648824.1"/>
    </source>
</evidence>
<protein>
    <submittedName>
        <fullName evidence="1">Uncharacterized protein</fullName>
    </submittedName>
</protein>
<sequence>MHAAKNGCTEVVKELLDGGAPWNALSPSNLSAGVDEGKIKLIHRNTANYSRYLTFNVASYSKSELLEMRKRLSEELEQIRDFQHRIQSRQISGIGNPGSNAKIKKHFGNKKSIVDFDLASNRPINIGLDNRYLDDVNFEAMLKQCKQILGKLMKRKRWLLLLPAWVGVWSE</sequence>
<dbReference type="EMBL" id="JAVIJP010000007">
    <property type="protein sequence ID" value="KAL3648824.1"/>
    <property type="molecule type" value="Genomic_DNA"/>
</dbReference>